<dbReference type="GO" id="GO:0046872">
    <property type="term" value="F:metal ion binding"/>
    <property type="evidence" value="ECO:0007669"/>
    <property type="project" value="UniProtKB-KW"/>
</dbReference>
<dbReference type="InterPro" id="IPR026992">
    <property type="entry name" value="DIOX_N"/>
</dbReference>
<sequence length="622" mass="70365">MGSEGLKIPCLKFCGLKEGSEEWREMSKKVKDACESHGCFIMVYDKIPKGLCHHMSLFIKELFDLPEETKRKHTSPKPYNGYNSDSPVYQCFGLEDASLLQTSQAFTNLMWPQGNPTFCETLNLTSSKLVDLSLEIMKMIVEGYGLPKKYSSKIEEFKSSCHFRLMKYKVAENGEVCEAALLPHTDKSALTILFDNQVEGLQVLTKSNQWIPVKIPQEGFVVMVGDAFKAWSNGRLDAATHRVVMKGEKERYSFGLFALPKEEVNIEVPGELVEDNIHPLRYRPFNYGDFLKYFLFTLNFSSLRTLPETHAWPQSEDAHHHHHGVGSCIPIIDLMDPNAMELIGLACENWGAFQLKNHGIPLNVVQEVEEEAKRLFALPADRKLKALRSAAGATGYGRARISSFFPKHMWHEGFTIMGSPCDDAKKIWPNDHTRFCNIMENYQKQMKLLAEKLTHMILSLLEISEDEKGWIGSSNLCEAVQLNFYPCCPEPNRAMGLAPHTDTSLFTILHQSQTSGLQIFKEGAGWVSVHPHPNTLVVHTGDILHILSNSRFRCALHRVMVNSARQRYSVAYFYGPPLDYVLSPLLLLTSFPRFRSLSVKDYIGLKANNLGEALSLISTIHN</sequence>
<evidence type="ECO:0000256" key="9">
    <source>
        <dbReference type="ARBA" id="ARBA00061560"/>
    </source>
</evidence>
<keyword evidence="6" id="KW-0408">Iron</keyword>
<evidence type="ECO:0000313" key="14">
    <source>
        <dbReference type="EMBL" id="QCD99429.1"/>
    </source>
</evidence>
<dbReference type="EMBL" id="CP039351">
    <property type="protein sequence ID" value="QCD99429.1"/>
    <property type="molecule type" value="Genomic_DNA"/>
</dbReference>
<comment type="function">
    <text evidence="8">2-oxoglutarate-dependent dioxygenase essential for auxin catabolism and maintenance of auxin homeostasis in reproductive organs. Catalyzes the irreversible oxidation of indole-3-acetic acid (IAA) to the biologically inactive 2-oxoindole-3-acetic acid (OxIAA).</text>
</comment>
<dbReference type="InterPro" id="IPR005123">
    <property type="entry name" value="Oxoglu/Fe-dep_dioxygenase_dom"/>
</dbReference>
<evidence type="ECO:0000256" key="2">
    <source>
        <dbReference type="ARBA" id="ARBA00004972"/>
    </source>
</evidence>
<evidence type="ECO:0000256" key="5">
    <source>
        <dbReference type="ARBA" id="ARBA00023002"/>
    </source>
</evidence>
<keyword evidence="5" id="KW-0560">Oxidoreductase</keyword>
<reference evidence="14 15" key="1">
    <citation type="submission" date="2019-04" db="EMBL/GenBank/DDBJ databases">
        <title>An improved genome assembly and genetic linkage map for asparagus bean, Vigna unguiculata ssp. sesquipedialis.</title>
        <authorList>
            <person name="Xia Q."/>
            <person name="Zhang R."/>
            <person name="Dong Y."/>
        </authorList>
    </citation>
    <scope>NUCLEOTIDE SEQUENCE [LARGE SCALE GENOMIC DNA]</scope>
    <source>
        <tissue evidence="14">Leaf</tissue>
    </source>
</reference>
<dbReference type="Pfam" id="PF14226">
    <property type="entry name" value="DIOX_N"/>
    <property type="match status" value="2"/>
</dbReference>
<name>A0A4D6MDE3_VIGUN</name>
<dbReference type="AlphaFoldDB" id="A0A4D6MDE3"/>
<keyword evidence="15" id="KW-1185">Reference proteome</keyword>
<comment type="pathway">
    <text evidence="7">Plant hormone biosynthesis; gibberellin biosynthesis.</text>
</comment>
<feature type="domain" description="Fe2OG dioxygenase" evidence="13">
    <location>
        <begin position="473"/>
        <end position="576"/>
    </location>
</feature>
<evidence type="ECO:0000256" key="3">
    <source>
        <dbReference type="ARBA" id="ARBA00022723"/>
    </source>
</evidence>
<dbReference type="Pfam" id="PF03171">
    <property type="entry name" value="2OG-FeII_Oxy"/>
    <property type="match status" value="2"/>
</dbReference>
<evidence type="ECO:0000256" key="1">
    <source>
        <dbReference type="ARBA" id="ARBA00001961"/>
    </source>
</evidence>
<accession>A0A4D6MDE3</accession>
<dbReference type="FunFam" id="2.60.120.330:FF:000017">
    <property type="entry name" value="2-oxoglutarate-dependent dioxygenase DAO"/>
    <property type="match status" value="1"/>
</dbReference>
<protein>
    <recommendedName>
        <fullName evidence="11">2-oxoglutarate-dependent dioxygenase DAO</fullName>
        <ecNumber evidence="10">1.14.11.15</ecNumber>
    </recommendedName>
    <alternativeName>
        <fullName evidence="12">Protein DIOXYGENASE FOR AUXIN OXIDATION</fullName>
    </alternativeName>
</protein>
<comment type="similarity">
    <text evidence="9">Belongs to the iron/ascorbate-dependent oxidoreductase family. GA3OX subfamily.</text>
</comment>
<dbReference type="SUPFAM" id="SSF51197">
    <property type="entry name" value="Clavaminate synthase-like"/>
    <property type="match status" value="2"/>
</dbReference>
<comment type="cofactor">
    <cofactor evidence="1">
        <name>L-ascorbate</name>
        <dbReference type="ChEBI" id="CHEBI:38290"/>
    </cofactor>
</comment>
<evidence type="ECO:0000313" key="15">
    <source>
        <dbReference type="Proteomes" id="UP000501690"/>
    </source>
</evidence>
<evidence type="ECO:0000256" key="4">
    <source>
        <dbReference type="ARBA" id="ARBA00022964"/>
    </source>
</evidence>
<comment type="pathway">
    <text evidence="2">Hormone biosynthesis.</text>
</comment>
<dbReference type="Gene3D" id="2.60.120.330">
    <property type="entry name" value="B-lactam Antibiotic, Isopenicillin N Synthase, Chain"/>
    <property type="match status" value="2"/>
</dbReference>
<gene>
    <name evidence="14" type="ORF">DEO72_LG7g710</name>
</gene>
<feature type="domain" description="Fe2OG dioxygenase" evidence="13">
    <location>
        <begin position="159"/>
        <end position="260"/>
    </location>
</feature>
<dbReference type="Proteomes" id="UP000501690">
    <property type="component" value="Linkage Group LG7"/>
</dbReference>
<evidence type="ECO:0000256" key="6">
    <source>
        <dbReference type="ARBA" id="ARBA00023004"/>
    </source>
</evidence>
<dbReference type="FunFam" id="2.60.120.330:FF:000013">
    <property type="entry name" value="Gibberellin 3-beta-dioxygenase 1"/>
    <property type="match status" value="1"/>
</dbReference>
<keyword evidence="4 14" id="KW-0223">Dioxygenase</keyword>
<dbReference type="InterPro" id="IPR050231">
    <property type="entry name" value="Iron_ascorbate_oxido_reductase"/>
</dbReference>
<dbReference type="PANTHER" id="PTHR47990">
    <property type="entry name" value="2-OXOGLUTARATE (2OG) AND FE(II)-DEPENDENT OXYGENASE SUPERFAMILY PROTEIN-RELATED"/>
    <property type="match status" value="1"/>
</dbReference>
<keyword evidence="3" id="KW-0479">Metal-binding</keyword>
<evidence type="ECO:0000256" key="7">
    <source>
        <dbReference type="ARBA" id="ARBA00037909"/>
    </source>
</evidence>
<dbReference type="PROSITE" id="PS51471">
    <property type="entry name" value="FE2OG_OXY"/>
    <property type="match status" value="2"/>
</dbReference>
<dbReference type="EC" id="1.14.11.15" evidence="10"/>
<dbReference type="InterPro" id="IPR044861">
    <property type="entry name" value="IPNS-like_FE2OG_OXY"/>
</dbReference>
<organism evidence="14 15">
    <name type="scientific">Vigna unguiculata</name>
    <name type="common">Cowpea</name>
    <dbReference type="NCBI Taxonomy" id="3917"/>
    <lineage>
        <taxon>Eukaryota</taxon>
        <taxon>Viridiplantae</taxon>
        <taxon>Streptophyta</taxon>
        <taxon>Embryophyta</taxon>
        <taxon>Tracheophyta</taxon>
        <taxon>Spermatophyta</taxon>
        <taxon>Magnoliopsida</taxon>
        <taxon>eudicotyledons</taxon>
        <taxon>Gunneridae</taxon>
        <taxon>Pentapetalae</taxon>
        <taxon>rosids</taxon>
        <taxon>fabids</taxon>
        <taxon>Fabales</taxon>
        <taxon>Fabaceae</taxon>
        <taxon>Papilionoideae</taxon>
        <taxon>50 kb inversion clade</taxon>
        <taxon>NPAAA clade</taxon>
        <taxon>indigoferoid/millettioid clade</taxon>
        <taxon>Phaseoleae</taxon>
        <taxon>Vigna</taxon>
    </lineage>
</organism>
<dbReference type="GO" id="GO:0016707">
    <property type="term" value="F:gibberellin 3-beta-dioxygenase activity"/>
    <property type="evidence" value="ECO:0007669"/>
    <property type="project" value="UniProtKB-EC"/>
</dbReference>
<evidence type="ECO:0000256" key="8">
    <source>
        <dbReference type="ARBA" id="ARBA00054658"/>
    </source>
</evidence>
<evidence type="ECO:0000256" key="10">
    <source>
        <dbReference type="ARBA" id="ARBA00066695"/>
    </source>
</evidence>
<dbReference type="InterPro" id="IPR027443">
    <property type="entry name" value="IPNS-like_sf"/>
</dbReference>
<evidence type="ECO:0000256" key="12">
    <source>
        <dbReference type="ARBA" id="ARBA00076740"/>
    </source>
</evidence>
<evidence type="ECO:0000259" key="13">
    <source>
        <dbReference type="PROSITE" id="PS51471"/>
    </source>
</evidence>
<evidence type="ECO:0000256" key="11">
    <source>
        <dbReference type="ARBA" id="ARBA00074102"/>
    </source>
</evidence>
<proteinExistence type="inferred from homology"/>
<dbReference type="GO" id="GO:0009686">
    <property type="term" value="P:gibberellin biosynthetic process"/>
    <property type="evidence" value="ECO:0007669"/>
    <property type="project" value="UniProtKB-ARBA"/>
</dbReference>